<gene>
    <name evidence="1" type="ORF">A3I25_02145</name>
</gene>
<evidence type="ECO:0000313" key="1">
    <source>
        <dbReference type="EMBL" id="OGI97612.1"/>
    </source>
</evidence>
<comment type="caution">
    <text evidence="1">The sequence shown here is derived from an EMBL/GenBank/DDBJ whole genome shotgun (WGS) entry which is preliminary data.</text>
</comment>
<name>A0A1F6XU16_9BACT</name>
<proteinExistence type="predicted"/>
<dbReference type="EMBL" id="MFVN01000004">
    <property type="protein sequence ID" value="OGI97612.1"/>
    <property type="molecule type" value="Genomic_DNA"/>
</dbReference>
<evidence type="ECO:0000313" key="2">
    <source>
        <dbReference type="Proteomes" id="UP000177195"/>
    </source>
</evidence>
<reference evidence="1 2" key="1">
    <citation type="journal article" date="2016" name="Nat. Commun.">
        <title>Thousands of microbial genomes shed light on interconnected biogeochemical processes in an aquifer system.</title>
        <authorList>
            <person name="Anantharaman K."/>
            <person name="Brown C.T."/>
            <person name="Hug L.A."/>
            <person name="Sharon I."/>
            <person name="Castelle C.J."/>
            <person name="Probst A.J."/>
            <person name="Thomas B.C."/>
            <person name="Singh A."/>
            <person name="Wilkins M.J."/>
            <person name="Karaoz U."/>
            <person name="Brodie E.L."/>
            <person name="Williams K.H."/>
            <person name="Hubbard S.S."/>
            <person name="Banfield J.F."/>
        </authorList>
    </citation>
    <scope>NUCLEOTIDE SEQUENCE [LARGE SCALE GENOMIC DNA]</scope>
</reference>
<dbReference type="Proteomes" id="UP000177195">
    <property type="component" value="Unassembled WGS sequence"/>
</dbReference>
<evidence type="ECO:0008006" key="3">
    <source>
        <dbReference type="Google" id="ProtNLM"/>
    </source>
</evidence>
<protein>
    <recommendedName>
        <fullName evidence="3">Zinc-binding domain-containing protein</fullName>
    </recommendedName>
</protein>
<dbReference type="AlphaFoldDB" id="A0A1F6XU16"/>
<accession>A0A1F6XU16</accession>
<sequence>MSNQKVENRICQNCKQNFVIEPEDFNFYEKISSASGGKVPPPTFCPECRQQRRFMWRNERVLYKRFCSLCKKNFISMYPSNTIFPVYCRECWYSDKWNPMIYGIDYNFSKPFFEQFQELSKIVPRFGIFQRNVINSDYSNMVGESRNVYLSISIVLGSENIFYSWGVDKSFNIFDSHSIKESDSLYENIECEKNYNCQYLILSRNCMNSYFLIDCINCNNCMFSFNLRNKRFYIYNKQYSRENYFNEIKKLNLGSRKSRESLIYEFEIIKKQAIYRFANIIKSIKSTGDNLLNVKNCINCFNVHDAENLKNIYRAFLQKDSMDIDYAGKGELMYEYITGALNDYNVKFSYSAFDMVQNVEYIESCISSSNLFGCISIKNKENIILNKQYTKEEYEALVPKIIQHMNDMPYVDKKGRIYKYGEFFPAELSSFAYNETIAQEYFPLTKEEVLEQGYKWADREARNYKIEIENKDIPDHIKDVAEDIENKVIACEHGGKCKDQCTEAFKIIHEELSFYKRMNIPLPRLCPNCRHYQRLKQRNPLKLWHRRCQCAGGKSDNGIYANTISHLHGDGHCPIEFETSYAPDRPEIVYCEKCYQQEVY</sequence>
<organism evidence="1 2">
    <name type="scientific">Candidatus Nomurabacteria bacterium RIFCSPLOWO2_02_FULL_42_17</name>
    <dbReference type="NCBI Taxonomy" id="1801789"/>
    <lineage>
        <taxon>Bacteria</taxon>
        <taxon>Candidatus Nomuraibacteriota</taxon>
    </lineage>
</organism>